<dbReference type="SUPFAM" id="SSF58113">
    <property type="entry name" value="Apolipoprotein A-I"/>
    <property type="match status" value="1"/>
</dbReference>
<keyword evidence="1" id="KW-0175">Coiled coil</keyword>
<evidence type="ECO:0008006" key="4">
    <source>
        <dbReference type="Google" id="ProtNLM"/>
    </source>
</evidence>
<evidence type="ECO:0000313" key="3">
    <source>
        <dbReference type="Proteomes" id="UP000003597"/>
    </source>
</evidence>
<protein>
    <recommendedName>
        <fullName evidence="4">Cytosolic protein</fullName>
    </recommendedName>
</protein>
<gene>
    <name evidence="2" type="ORF">HMPREF0557_01902</name>
</gene>
<sequence length="112" mass="12446">MTERIVCTSLLLPLKWTLSFQNKEETMNLDDLKNKVTESLPLENLGTLTEEATTKASELGEQASNVTENLQNEATNLTENLQDKASGLTENLQDTANELTGGFLDKIKNLFQ</sequence>
<keyword evidence="3" id="KW-1185">Reference proteome</keyword>
<name>A0AB72Z9B0_LISIO</name>
<accession>A0AB72Z9B0</accession>
<evidence type="ECO:0000256" key="1">
    <source>
        <dbReference type="SAM" id="Coils"/>
    </source>
</evidence>
<comment type="caution">
    <text evidence="2">The sequence shown here is derived from an EMBL/GenBank/DDBJ whole genome shotgun (WGS) entry which is preliminary data.</text>
</comment>
<proteinExistence type="predicted"/>
<dbReference type="Proteomes" id="UP000003597">
    <property type="component" value="Unassembled WGS sequence"/>
</dbReference>
<reference evidence="2 3" key="1">
    <citation type="submission" date="2011-08" db="EMBL/GenBank/DDBJ databases">
        <authorList>
            <person name="Weinstock G."/>
            <person name="Sodergren E."/>
            <person name="Clifton S."/>
            <person name="Fulton L."/>
            <person name="Fulton B."/>
            <person name="Courtney L."/>
            <person name="Fronick C."/>
            <person name="Harrison M."/>
            <person name="Strong C."/>
            <person name="Farmer C."/>
            <person name="Delahaunty K."/>
            <person name="Markovic C."/>
            <person name="Hall O."/>
            <person name="Minx P."/>
            <person name="Tomlinson C."/>
            <person name="Mitreva M."/>
            <person name="Hou S."/>
            <person name="Chen J."/>
            <person name="Wollam A."/>
            <person name="Pepin K.H."/>
            <person name="Johnson M."/>
            <person name="Bhonagiri V."/>
            <person name="Zhang X."/>
            <person name="Suruliraj S."/>
            <person name="Warren W."/>
            <person name="Chinwalla A."/>
            <person name="Mardis E.R."/>
            <person name="Wilson R.K."/>
        </authorList>
    </citation>
    <scope>NUCLEOTIDE SEQUENCE [LARGE SCALE GENOMIC DNA]</scope>
    <source>
        <strain evidence="2 3">ATCC 33091</strain>
    </source>
</reference>
<evidence type="ECO:0000313" key="2">
    <source>
        <dbReference type="EMBL" id="EHN61161.1"/>
    </source>
</evidence>
<feature type="coiled-coil region" evidence="1">
    <location>
        <begin position="60"/>
        <end position="98"/>
    </location>
</feature>
<organism evidence="2 3">
    <name type="scientific">Listeria innocua ATCC 33091</name>
    <dbReference type="NCBI Taxonomy" id="1002366"/>
    <lineage>
        <taxon>Bacteria</taxon>
        <taxon>Bacillati</taxon>
        <taxon>Bacillota</taxon>
        <taxon>Bacilli</taxon>
        <taxon>Bacillales</taxon>
        <taxon>Listeriaceae</taxon>
        <taxon>Listeria</taxon>
    </lineage>
</organism>
<dbReference type="EMBL" id="AGCN01000032">
    <property type="protein sequence ID" value="EHN61161.1"/>
    <property type="molecule type" value="Genomic_DNA"/>
</dbReference>
<dbReference type="Gene3D" id="1.20.120.20">
    <property type="entry name" value="Apolipoprotein"/>
    <property type="match status" value="1"/>
</dbReference>
<dbReference type="AlphaFoldDB" id="A0AB72Z9B0"/>